<keyword evidence="3" id="KW-1185">Reference proteome</keyword>
<proteinExistence type="predicted"/>
<dbReference type="EMBL" id="CAKXYY010000011">
    <property type="protein sequence ID" value="CAH2353631.1"/>
    <property type="molecule type" value="Genomic_DNA"/>
</dbReference>
<name>A0A9P0QRW3_9ASCO</name>
<sequence>MSLTFKQQELIDETISTFIHNYDRIAQSYLAVRQSILSLEDSPESHKVKQLQYELVKCKELYTIHIENLLLRKDQISKVPFTHTVDLNEKVSQLQGEKIQLNREIENLTKVQKPLLDDMRVLLKSFNDALDKRTAKKFPILTRNGRVQEQYQTGKSSIDLSQLEFEESELKEVFKEIQERLASRDEQNANISQVKVLGHLNEYLENGRTLKRLEGSKYLYDVSAATGKISDKTIGSNTTVAEYDQMIEDVENSIKELIQSGVETRERWSSNAQKLDLIKEAVQ</sequence>
<evidence type="ECO:0000256" key="1">
    <source>
        <dbReference type="SAM" id="Coils"/>
    </source>
</evidence>
<dbReference type="AlphaFoldDB" id="A0A9P0QRW3"/>
<protein>
    <submittedName>
        <fullName evidence="2">Uncharacterized protein</fullName>
    </submittedName>
</protein>
<dbReference type="OrthoDB" id="4091843at2759"/>
<reference evidence="2" key="1">
    <citation type="submission" date="2022-03" db="EMBL/GenBank/DDBJ databases">
        <authorList>
            <person name="Legras J.-L."/>
            <person name="Devillers H."/>
            <person name="Grondin C."/>
        </authorList>
    </citation>
    <scope>NUCLEOTIDE SEQUENCE</scope>
    <source>
        <strain evidence="2">CLIB 1423</strain>
    </source>
</reference>
<organism evidence="2 3">
    <name type="scientific">[Candida] railenensis</name>
    <dbReference type="NCBI Taxonomy" id="45579"/>
    <lineage>
        <taxon>Eukaryota</taxon>
        <taxon>Fungi</taxon>
        <taxon>Dikarya</taxon>
        <taxon>Ascomycota</taxon>
        <taxon>Saccharomycotina</taxon>
        <taxon>Pichiomycetes</taxon>
        <taxon>Debaryomycetaceae</taxon>
        <taxon>Kurtzmaniella</taxon>
    </lineage>
</organism>
<dbReference type="Proteomes" id="UP000837801">
    <property type="component" value="Unassembled WGS sequence"/>
</dbReference>
<evidence type="ECO:0000313" key="3">
    <source>
        <dbReference type="Proteomes" id="UP000837801"/>
    </source>
</evidence>
<keyword evidence="1" id="KW-0175">Coiled coil</keyword>
<gene>
    <name evidence="2" type="ORF">CLIB1423_11S04148</name>
</gene>
<evidence type="ECO:0000313" key="2">
    <source>
        <dbReference type="EMBL" id="CAH2353631.1"/>
    </source>
</evidence>
<comment type="caution">
    <text evidence="2">The sequence shown here is derived from an EMBL/GenBank/DDBJ whole genome shotgun (WGS) entry which is preliminary data.</text>
</comment>
<accession>A0A9P0QRW3</accession>
<feature type="coiled-coil region" evidence="1">
    <location>
        <begin position="84"/>
        <end position="111"/>
    </location>
</feature>